<gene>
    <name evidence="2" type="ORF">HD556DRAFT_205469</name>
</gene>
<dbReference type="OrthoDB" id="3350619at2759"/>
<name>A0A9P7DA63_9AGAM</name>
<keyword evidence="3" id="KW-1185">Reference proteome</keyword>
<dbReference type="EMBL" id="JABBWE010000132">
    <property type="protein sequence ID" value="KAG1784697.1"/>
    <property type="molecule type" value="Genomic_DNA"/>
</dbReference>
<dbReference type="PROSITE" id="PS50835">
    <property type="entry name" value="IG_LIKE"/>
    <property type="match status" value="1"/>
</dbReference>
<dbReference type="InterPro" id="IPR007110">
    <property type="entry name" value="Ig-like_dom"/>
</dbReference>
<evidence type="ECO:0000259" key="1">
    <source>
        <dbReference type="PROSITE" id="PS50835"/>
    </source>
</evidence>
<organism evidence="2 3">
    <name type="scientific">Suillus plorans</name>
    <dbReference type="NCBI Taxonomy" id="116603"/>
    <lineage>
        <taxon>Eukaryota</taxon>
        <taxon>Fungi</taxon>
        <taxon>Dikarya</taxon>
        <taxon>Basidiomycota</taxon>
        <taxon>Agaricomycotina</taxon>
        <taxon>Agaricomycetes</taxon>
        <taxon>Agaricomycetidae</taxon>
        <taxon>Boletales</taxon>
        <taxon>Suillineae</taxon>
        <taxon>Suillaceae</taxon>
        <taxon>Suillus</taxon>
    </lineage>
</organism>
<dbReference type="GeneID" id="64603659"/>
<dbReference type="RefSeq" id="XP_041152182.1">
    <property type="nucleotide sequence ID" value="XM_041309895.1"/>
</dbReference>
<feature type="domain" description="Ig-like" evidence="1">
    <location>
        <begin position="73"/>
        <end position="182"/>
    </location>
</feature>
<dbReference type="AlphaFoldDB" id="A0A9P7DA63"/>
<reference evidence="2" key="1">
    <citation type="journal article" date="2020" name="New Phytol.">
        <title>Comparative genomics reveals dynamic genome evolution in host specialist ectomycorrhizal fungi.</title>
        <authorList>
            <person name="Lofgren L.A."/>
            <person name="Nguyen N.H."/>
            <person name="Vilgalys R."/>
            <person name="Ruytinx J."/>
            <person name="Liao H.L."/>
            <person name="Branco S."/>
            <person name="Kuo A."/>
            <person name="LaButti K."/>
            <person name="Lipzen A."/>
            <person name="Andreopoulos W."/>
            <person name="Pangilinan J."/>
            <person name="Riley R."/>
            <person name="Hundley H."/>
            <person name="Na H."/>
            <person name="Barry K."/>
            <person name="Grigoriev I.V."/>
            <person name="Stajich J.E."/>
            <person name="Kennedy P.G."/>
        </authorList>
    </citation>
    <scope>NUCLEOTIDE SEQUENCE</scope>
    <source>
        <strain evidence="2">S12</strain>
    </source>
</reference>
<sequence>MTVLRCARYVLAQSHLMITKSMLHKLAIDWGMENCELHLAILPVDRLTALALNRLNASAPVGISTLSFNVRLPRVAKLDNIVLGQDSLNWHRKLSCAMNDILVFELGCSEDEPSGSCDIEWWKAYKEIEPALHCVTLLSSDSGHRDETFGLFNRLKHLVTILRNPTCHQPSYSCTCECGPIP</sequence>
<comment type="caution">
    <text evidence="2">The sequence shown here is derived from an EMBL/GenBank/DDBJ whole genome shotgun (WGS) entry which is preliminary data.</text>
</comment>
<proteinExistence type="predicted"/>
<accession>A0A9P7DA63</accession>
<dbReference type="Proteomes" id="UP000719766">
    <property type="component" value="Unassembled WGS sequence"/>
</dbReference>
<protein>
    <recommendedName>
        <fullName evidence="1">Ig-like domain-containing protein</fullName>
    </recommendedName>
</protein>
<evidence type="ECO:0000313" key="2">
    <source>
        <dbReference type="EMBL" id="KAG1784697.1"/>
    </source>
</evidence>
<evidence type="ECO:0000313" key="3">
    <source>
        <dbReference type="Proteomes" id="UP000719766"/>
    </source>
</evidence>